<reference evidence="1 2" key="1">
    <citation type="submission" date="2023-07" db="EMBL/GenBank/DDBJ databases">
        <title>Genomic Encyclopedia of Type Strains, Phase IV (KMG-IV): sequencing the most valuable type-strain genomes for metagenomic binning, comparative biology and taxonomic classification.</title>
        <authorList>
            <person name="Goeker M."/>
        </authorList>
    </citation>
    <scope>NUCLEOTIDE SEQUENCE [LARGE SCALE GENOMIC DNA]</scope>
    <source>
        <strain evidence="1 2">DSM 23494</strain>
    </source>
</reference>
<name>A0ABU0AIL8_9BACI</name>
<gene>
    <name evidence="1" type="ORF">J2S17_002497</name>
</gene>
<dbReference type="RefSeq" id="WP_307475184.1">
    <property type="nucleotide sequence ID" value="NZ_JAUSUB010000009.1"/>
</dbReference>
<protein>
    <submittedName>
        <fullName evidence="1">Uncharacterized protein</fullName>
    </submittedName>
</protein>
<proteinExistence type="predicted"/>
<keyword evidence="2" id="KW-1185">Reference proteome</keyword>
<comment type="caution">
    <text evidence="1">The sequence shown here is derived from an EMBL/GenBank/DDBJ whole genome shotgun (WGS) entry which is preliminary data.</text>
</comment>
<sequence length="89" mass="10344">MNVLNLTINEKDQVSKDDAGRFQHVYRTGLCSCYSYKGCEVLWDELRDLSLDESWLKTKLSSQSIFEYSKAEWLEGDGLFAQLIEQIDK</sequence>
<evidence type="ECO:0000313" key="2">
    <source>
        <dbReference type="Proteomes" id="UP001238088"/>
    </source>
</evidence>
<dbReference type="EMBL" id="JAUSUB010000009">
    <property type="protein sequence ID" value="MDQ0270622.1"/>
    <property type="molecule type" value="Genomic_DNA"/>
</dbReference>
<accession>A0ABU0AIL8</accession>
<dbReference type="Proteomes" id="UP001238088">
    <property type="component" value="Unassembled WGS sequence"/>
</dbReference>
<organism evidence="1 2">
    <name type="scientific">Cytobacillus purgationiresistens</name>
    <dbReference type="NCBI Taxonomy" id="863449"/>
    <lineage>
        <taxon>Bacteria</taxon>
        <taxon>Bacillati</taxon>
        <taxon>Bacillota</taxon>
        <taxon>Bacilli</taxon>
        <taxon>Bacillales</taxon>
        <taxon>Bacillaceae</taxon>
        <taxon>Cytobacillus</taxon>
    </lineage>
</organism>
<evidence type="ECO:0000313" key="1">
    <source>
        <dbReference type="EMBL" id="MDQ0270622.1"/>
    </source>
</evidence>